<evidence type="ECO:0000256" key="7">
    <source>
        <dbReference type="ARBA" id="ARBA00022658"/>
    </source>
</evidence>
<feature type="domain" description="SH3" evidence="22">
    <location>
        <begin position="982"/>
        <end position="1041"/>
    </location>
</feature>
<dbReference type="PROSITE" id="PS50002">
    <property type="entry name" value="SH3"/>
    <property type="match status" value="2"/>
</dbReference>
<dbReference type="EMBL" id="VEVO01000002">
    <property type="protein sequence ID" value="KAF0044902.1"/>
    <property type="molecule type" value="Genomic_DNA"/>
</dbReference>
<evidence type="ECO:0000259" key="22">
    <source>
        <dbReference type="PROSITE" id="PS50002"/>
    </source>
</evidence>
<dbReference type="SUPFAM" id="SSF48065">
    <property type="entry name" value="DBL homology domain (DH-domain)"/>
    <property type="match status" value="1"/>
</dbReference>
<dbReference type="InterPro" id="IPR001452">
    <property type="entry name" value="SH3_domain"/>
</dbReference>
<keyword evidence="10" id="KW-0479">Metal-binding</keyword>
<dbReference type="InterPro" id="IPR043519">
    <property type="entry name" value="NT_sf"/>
</dbReference>
<evidence type="ECO:0000256" key="20">
    <source>
        <dbReference type="SAM" id="Coils"/>
    </source>
</evidence>
<dbReference type="GO" id="GO:0035556">
    <property type="term" value="P:intracellular signal transduction"/>
    <property type="evidence" value="ECO:0007669"/>
    <property type="project" value="InterPro"/>
</dbReference>
<comment type="subcellular location">
    <subcellularLocation>
        <location evidence="3">Nucleus</location>
    </subcellularLocation>
</comment>
<evidence type="ECO:0000256" key="16">
    <source>
        <dbReference type="ARBA" id="ARBA00037432"/>
    </source>
</evidence>
<dbReference type="Pfam" id="PF04928">
    <property type="entry name" value="PAP_central"/>
    <property type="match status" value="1"/>
</dbReference>
<dbReference type="InterPro" id="IPR000219">
    <property type="entry name" value="DH_dom"/>
</dbReference>
<comment type="function">
    <text evidence="16">Induces bone resorption, acting probably through a signaling cascade which results in the secretion of factor(s) enhancing osteoclast formation and activity.</text>
</comment>
<dbReference type="GO" id="GO:0030032">
    <property type="term" value="P:lamellipodium assembly"/>
    <property type="evidence" value="ECO:0007669"/>
    <property type="project" value="TreeGrafter"/>
</dbReference>
<dbReference type="Gene3D" id="3.30.460.10">
    <property type="entry name" value="Beta Polymerase, domain 2"/>
    <property type="match status" value="1"/>
</dbReference>
<comment type="cofactor">
    <cofactor evidence="1">
        <name>Mn(2+)</name>
        <dbReference type="ChEBI" id="CHEBI:29035"/>
    </cofactor>
</comment>
<dbReference type="CDD" id="cd00160">
    <property type="entry name" value="RhoGEF"/>
    <property type="match status" value="1"/>
</dbReference>
<dbReference type="PANTHER" id="PTHR46026:SF3">
    <property type="entry name" value="RHO GUANINE NUCLEOTIDE EXCHANGE FACTOR 7"/>
    <property type="match status" value="1"/>
</dbReference>
<evidence type="ECO:0000256" key="9">
    <source>
        <dbReference type="ARBA" id="ARBA00022679"/>
    </source>
</evidence>
<keyword evidence="15" id="KW-0539">Nucleus</keyword>
<evidence type="ECO:0000256" key="1">
    <source>
        <dbReference type="ARBA" id="ARBA00001936"/>
    </source>
</evidence>
<evidence type="ECO:0000256" key="19">
    <source>
        <dbReference type="PROSITE-ProRule" id="PRU00192"/>
    </source>
</evidence>
<evidence type="ECO:0000256" key="6">
    <source>
        <dbReference type="ARBA" id="ARBA00022443"/>
    </source>
</evidence>
<dbReference type="FunFam" id="2.30.30.40:FF:000072">
    <property type="entry name" value="Unconventional Myosin IB"/>
    <property type="match status" value="2"/>
</dbReference>
<feature type="region of interest" description="Disordered" evidence="21">
    <location>
        <begin position="1038"/>
        <end position="1059"/>
    </location>
</feature>
<feature type="domain" description="DH" evidence="23">
    <location>
        <begin position="1067"/>
        <end position="1365"/>
    </location>
</feature>
<dbReference type="Pfam" id="PF20750">
    <property type="entry name" value="PAP_NTPase"/>
    <property type="match status" value="1"/>
</dbReference>
<comment type="cofactor">
    <cofactor evidence="2">
        <name>Mg(2+)</name>
        <dbReference type="ChEBI" id="CHEBI:18420"/>
    </cofactor>
</comment>
<dbReference type="InterPro" id="IPR032409">
    <property type="entry name" value="GEF6/7_CC"/>
</dbReference>
<dbReference type="Proteomes" id="UP000438429">
    <property type="component" value="Unassembled WGS sequence"/>
</dbReference>
<feature type="compositionally biased region" description="Basic and acidic residues" evidence="21">
    <location>
        <begin position="587"/>
        <end position="596"/>
    </location>
</feature>
<dbReference type="InterPro" id="IPR048840">
    <property type="entry name" value="PolA_pol_NTPase"/>
</dbReference>
<dbReference type="InterPro" id="IPR035899">
    <property type="entry name" value="DBL_dom_sf"/>
</dbReference>
<dbReference type="Gene3D" id="1.10.418.10">
    <property type="entry name" value="Calponin-like domain"/>
    <property type="match status" value="1"/>
</dbReference>
<dbReference type="Pfam" id="PF16615">
    <property type="entry name" value="RhoGEF67_u1"/>
    <property type="match status" value="1"/>
</dbReference>
<comment type="caution">
    <text evidence="25">The sequence shown here is derived from an EMBL/GenBank/DDBJ whole genome shotgun (WGS) entry which is preliminary data.</text>
</comment>
<dbReference type="GO" id="GO:0030027">
    <property type="term" value="C:lamellipodium"/>
    <property type="evidence" value="ECO:0007669"/>
    <property type="project" value="TreeGrafter"/>
</dbReference>
<dbReference type="SUPFAM" id="SSF47576">
    <property type="entry name" value="Calponin-homology domain, CH-domain"/>
    <property type="match status" value="1"/>
</dbReference>
<accession>A0A6A4TS77</accession>
<keyword evidence="20" id="KW-0175">Coiled coil</keyword>
<feature type="compositionally biased region" description="Basic residues" evidence="21">
    <location>
        <begin position="1258"/>
        <end position="1269"/>
    </location>
</feature>
<keyword evidence="14" id="KW-0040">ANK repeat</keyword>
<evidence type="ECO:0000256" key="5">
    <source>
        <dbReference type="ARBA" id="ARBA00012388"/>
    </source>
</evidence>
<dbReference type="FunFam" id="3.30.460.10:FF:000002">
    <property type="entry name" value="Poly(A) polymerase alpha, putative"/>
    <property type="match status" value="1"/>
</dbReference>
<comment type="similarity">
    <text evidence="4">Belongs to the poly(A) polymerase family.</text>
</comment>
<dbReference type="GO" id="GO:0003723">
    <property type="term" value="F:RNA binding"/>
    <property type="evidence" value="ECO:0007669"/>
    <property type="project" value="InterPro"/>
</dbReference>
<dbReference type="GO" id="GO:0046872">
    <property type="term" value="F:metal ion binding"/>
    <property type="evidence" value="ECO:0007669"/>
    <property type="project" value="UniProtKB-KW"/>
</dbReference>
<dbReference type="SMART" id="SM00325">
    <property type="entry name" value="RhoGEF"/>
    <property type="match status" value="1"/>
</dbReference>
<evidence type="ECO:0000256" key="11">
    <source>
        <dbReference type="ARBA" id="ARBA00022741"/>
    </source>
</evidence>
<evidence type="ECO:0000256" key="15">
    <source>
        <dbReference type="ARBA" id="ARBA00023242"/>
    </source>
</evidence>
<keyword evidence="12" id="KW-0067">ATP-binding</keyword>
<feature type="region of interest" description="Disordered" evidence="21">
    <location>
        <begin position="1258"/>
        <end position="1282"/>
    </location>
</feature>
<dbReference type="PANTHER" id="PTHR46026">
    <property type="entry name" value="RHO-TYPE GUANINE NUCLEOTIDE EXCHANGE FACTOR, ISOFORM F"/>
    <property type="match status" value="1"/>
</dbReference>
<dbReference type="Pfam" id="PF00307">
    <property type="entry name" value="CH"/>
    <property type="match status" value="1"/>
</dbReference>
<keyword evidence="11" id="KW-0547">Nucleotide-binding</keyword>
<evidence type="ECO:0000313" key="26">
    <source>
        <dbReference type="Proteomes" id="UP000438429"/>
    </source>
</evidence>
<evidence type="ECO:0000256" key="14">
    <source>
        <dbReference type="ARBA" id="ARBA00023043"/>
    </source>
</evidence>
<evidence type="ECO:0000259" key="23">
    <source>
        <dbReference type="PROSITE" id="PS50010"/>
    </source>
</evidence>
<dbReference type="Gene3D" id="1.20.5.390">
    <property type="entry name" value="L1 transposable element, trimerization domain"/>
    <property type="match status" value="1"/>
</dbReference>
<dbReference type="Gene3D" id="1.20.900.10">
    <property type="entry name" value="Dbl homology (DH) domain"/>
    <property type="match status" value="1"/>
</dbReference>
<evidence type="ECO:0000256" key="18">
    <source>
        <dbReference type="ARBA" id="ARBA00048830"/>
    </source>
</evidence>
<evidence type="ECO:0000256" key="12">
    <source>
        <dbReference type="ARBA" id="ARBA00022840"/>
    </source>
</evidence>
<dbReference type="Pfam" id="PF16614">
    <property type="entry name" value="RhoGEF67_u2"/>
    <property type="match status" value="1"/>
</dbReference>
<dbReference type="CDD" id="cd05402">
    <property type="entry name" value="NT_PAP_TUTase"/>
    <property type="match status" value="1"/>
</dbReference>
<dbReference type="PROSITE" id="PS50021">
    <property type="entry name" value="CH"/>
    <property type="match status" value="1"/>
</dbReference>
<dbReference type="GO" id="GO:0005085">
    <property type="term" value="F:guanyl-nucleotide exchange factor activity"/>
    <property type="evidence" value="ECO:0007669"/>
    <property type="project" value="UniProtKB-KW"/>
</dbReference>
<dbReference type="SUPFAM" id="SSF50044">
    <property type="entry name" value="SH3-domain"/>
    <property type="match status" value="2"/>
</dbReference>
<comment type="catalytic activity">
    <reaction evidence="18">
        <text>RNA(n) + ATP = RNA(n)-3'-adenine ribonucleotide + diphosphate</text>
        <dbReference type="Rhea" id="RHEA:11332"/>
        <dbReference type="Rhea" id="RHEA-COMP:14527"/>
        <dbReference type="Rhea" id="RHEA-COMP:17347"/>
        <dbReference type="ChEBI" id="CHEBI:30616"/>
        <dbReference type="ChEBI" id="CHEBI:33019"/>
        <dbReference type="ChEBI" id="CHEBI:140395"/>
        <dbReference type="ChEBI" id="CHEBI:173115"/>
        <dbReference type="EC" id="2.7.7.19"/>
    </reaction>
</comment>
<dbReference type="GO" id="GO:1990817">
    <property type="term" value="F:poly(A) RNA polymerase activity"/>
    <property type="evidence" value="ECO:0007669"/>
    <property type="project" value="UniProtKB-EC"/>
</dbReference>
<dbReference type="FunFam" id="1.20.5.390:FF:000001">
    <property type="entry name" value="rho guanine nucleotide exchange factor 7 isoform X1"/>
    <property type="match status" value="1"/>
</dbReference>
<keyword evidence="13" id="KW-0460">Magnesium</keyword>
<dbReference type="PROSITE" id="PS00741">
    <property type="entry name" value="DH_1"/>
    <property type="match status" value="1"/>
</dbReference>
<organism evidence="25 26">
    <name type="scientific">Scophthalmus maximus</name>
    <name type="common">Turbot</name>
    <name type="synonym">Psetta maxima</name>
    <dbReference type="NCBI Taxonomy" id="52904"/>
    <lineage>
        <taxon>Eukaryota</taxon>
        <taxon>Metazoa</taxon>
        <taxon>Chordata</taxon>
        <taxon>Craniata</taxon>
        <taxon>Vertebrata</taxon>
        <taxon>Euteleostomi</taxon>
        <taxon>Actinopterygii</taxon>
        <taxon>Neopterygii</taxon>
        <taxon>Teleostei</taxon>
        <taxon>Neoteleostei</taxon>
        <taxon>Acanthomorphata</taxon>
        <taxon>Carangaria</taxon>
        <taxon>Pleuronectiformes</taxon>
        <taxon>Pleuronectoidei</taxon>
        <taxon>Scophthalmidae</taxon>
        <taxon>Scophthalmus</taxon>
    </lineage>
</organism>
<keyword evidence="7" id="KW-0344">Guanine-nucleotide releasing factor</keyword>
<proteinExistence type="inferred from homology"/>
<feature type="region of interest" description="Disordered" evidence="21">
    <location>
        <begin position="1"/>
        <end position="27"/>
    </location>
</feature>
<dbReference type="EC" id="2.7.7.19" evidence="5"/>
<dbReference type="InterPro" id="IPR001715">
    <property type="entry name" value="CH_dom"/>
</dbReference>
<evidence type="ECO:0000256" key="8">
    <source>
        <dbReference type="ARBA" id="ARBA00022664"/>
    </source>
</evidence>
<evidence type="ECO:0000256" key="3">
    <source>
        <dbReference type="ARBA" id="ARBA00004123"/>
    </source>
</evidence>
<dbReference type="FunFam" id="1.20.900.10:FF:000016">
    <property type="entry name" value="Rho guanine nucleotide exchange factor 6"/>
    <property type="match status" value="1"/>
</dbReference>
<dbReference type="InterPro" id="IPR001331">
    <property type="entry name" value="GDS_CDC24_CS"/>
</dbReference>
<feature type="compositionally biased region" description="Basic and acidic residues" evidence="21">
    <location>
        <begin position="1270"/>
        <end position="1282"/>
    </location>
</feature>
<keyword evidence="6 19" id="KW-0728">SH3 domain</keyword>
<feature type="compositionally biased region" description="Basic and acidic residues" evidence="21">
    <location>
        <begin position="1038"/>
        <end position="1050"/>
    </location>
</feature>
<dbReference type="SUPFAM" id="SSF81301">
    <property type="entry name" value="Nucleotidyltransferase"/>
    <property type="match status" value="1"/>
</dbReference>
<evidence type="ECO:0000256" key="21">
    <source>
        <dbReference type="SAM" id="MobiDB-lite"/>
    </source>
</evidence>
<dbReference type="Pfam" id="PF16523">
    <property type="entry name" value="betaPIX_CC"/>
    <property type="match status" value="1"/>
</dbReference>
<feature type="compositionally biased region" description="Basic and acidic residues" evidence="21">
    <location>
        <begin position="538"/>
        <end position="551"/>
    </location>
</feature>
<dbReference type="InterPro" id="IPR036028">
    <property type="entry name" value="SH3-like_dom_sf"/>
</dbReference>
<dbReference type="GO" id="GO:0005634">
    <property type="term" value="C:nucleus"/>
    <property type="evidence" value="ECO:0007669"/>
    <property type="project" value="UniProtKB-SubCell"/>
</dbReference>
<dbReference type="Pfam" id="PF07653">
    <property type="entry name" value="SH3_2"/>
    <property type="match status" value="2"/>
</dbReference>
<keyword evidence="9" id="KW-0808">Transferase</keyword>
<dbReference type="InterPro" id="IPR036872">
    <property type="entry name" value="CH_dom_sf"/>
</dbReference>
<protein>
    <recommendedName>
        <fullName evidence="17">Osteoclast-stimulating factor 1</fullName>
        <ecNumber evidence="5">2.7.7.19</ecNumber>
    </recommendedName>
</protein>
<feature type="region of interest" description="Disordered" evidence="21">
    <location>
        <begin position="941"/>
        <end position="960"/>
    </location>
</feature>
<dbReference type="Gene3D" id="3.30.70.590">
    <property type="entry name" value="Poly(A) polymerase predicted RNA binding domain"/>
    <property type="match status" value="1"/>
</dbReference>
<evidence type="ECO:0000259" key="24">
    <source>
        <dbReference type="PROSITE" id="PS50021"/>
    </source>
</evidence>
<dbReference type="PROSITE" id="PS50010">
    <property type="entry name" value="DH_2"/>
    <property type="match status" value="1"/>
</dbReference>
<keyword evidence="8" id="KW-0507">mRNA processing</keyword>
<dbReference type="GO" id="GO:0031123">
    <property type="term" value="P:RNA 3'-end processing"/>
    <property type="evidence" value="ECO:0007669"/>
    <property type="project" value="InterPro"/>
</dbReference>
<dbReference type="Gene3D" id="1.10.1410.10">
    <property type="match status" value="1"/>
</dbReference>
<dbReference type="CDD" id="cd11877">
    <property type="entry name" value="SH3_PIX"/>
    <property type="match status" value="2"/>
</dbReference>
<dbReference type="SMART" id="SM00033">
    <property type="entry name" value="CH"/>
    <property type="match status" value="1"/>
</dbReference>
<feature type="compositionally biased region" description="Basic and acidic residues" evidence="21">
    <location>
        <begin position="941"/>
        <end position="951"/>
    </location>
</feature>
<feature type="compositionally biased region" description="Polar residues" evidence="21">
    <location>
        <begin position="511"/>
        <end position="525"/>
    </location>
</feature>
<dbReference type="InterPro" id="IPR007012">
    <property type="entry name" value="PolA_pol_cen_dom"/>
</dbReference>
<dbReference type="SUPFAM" id="SSF55003">
    <property type="entry name" value="PAP/Archaeal CCA-adding enzyme, C-terminal domain"/>
    <property type="match status" value="1"/>
</dbReference>
<feature type="domain" description="SH3" evidence="22">
    <location>
        <begin position="883"/>
        <end position="942"/>
    </location>
</feature>
<dbReference type="InterPro" id="IPR011068">
    <property type="entry name" value="NuclTrfase_I-like_C"/>
</dbReference>
<evidence type="ECO:0000256" key="4">
    <source>
        <dbReference type="ARBA" id="ARBA00010912"/>
    </source>
</evidence>
<sequence length="1372" mass="153040">MSRPVKSNAAPVPDDAPSWHGITAPISEDLPEPADLIRTKKLIDTLVSHGVFEDEVQLQHREKVLRALESLFKEWLAAMCVEMNIPDYVTEQVGGRVLPFGSYQLGVHAKGADIDALCVGPGFIPRKDFFSSFYEKLKSQEGVRDIRAIEETFVPVIKLGFDGIEIDLVYAQLPRKSISEKLNLLDNKLLEAMDKHSIRSLNGYRVTETILSLVPNVLSFRLALRAIKLWAKRRNIYSNMMGFLGGISWAILVARISQVYPNATASTIVAKFFKVYSMWSWPIPIRLREVEDCHYNLPFWDPRFSLSDRNHPMPIITPVYPQQNTSFNVSPSTQAIISEEIDRGYAIAQDIQQKKANWSTLFETPNFLEKYQHYVLLRATSATEEQHVDWSGLVESKVRLLVGTLERNAHIAIAHVNIQPFSGPEKTGDREGMSTKWLIGLFLKRDRSKNQRIDLATSLLSWSDTVYSLAEKGQLYKEGMSLSATCVTRDSLCRGSPGGGEGISHEPKPSVSPQTLATVPQTPVKQGTKRKAGLQNEHPIKRMRADKELVPVKEGSPVQASTPAPSHVNKVKLPQAIGGPSPPSEETPAKKSKCSDEASPSPEKSPASASPCKSASSSSASPPAMKRPCSPVPDRPAKPLTSDLSTDELCDLFPGPSTPVTKVKRGIKLQLVSTSRIEQTHGGVLLLLLPPPPLLYDPAMNSAEQTVTWLITLGVLDSPKKSISDPEAFLQLSLQDGAVLCRLVERLRPGTVDKDSNSATSGVCKFFQEPRSDGESQRNIAEFIKGCGSFGVEPFEVSDLLQGLNFSKVLNCLVALNKATEGKIIVFALFIIYYFGVSGDSVCVSHSSASRIKSFDSLNTQSRSPKLLLPQYRSLDMSEGSGCGHLLVKARFPFQQTNEDELSFCKGDIISVSKQEDGGWWEGSLNGKTGWFPSNYVRELKGSDKTPDKPKSGTLKSPPKGFDTTIISKTYYNVDMSEGSGCGHLLVKARFPFQQTNEDELSFCKGDIISVSKQEDGGWWEGSLNGKTGWFPSNYVRELKGSDKTPDKPKSGTLKSPPKGFDTTIISKTYYNVNILEAESEYSRELQSLLGSYMRSLHPTDRLSAVDISHIQGNLEEISTFQQMLVQSLEEHTKLPENQQKIGGFFLSLMPQIKIIYVAYCSNHPSAVNVLTQHSEVLGEYMESKGASTPGILTLTTSLSKPFTRLERYPTLLKELDRHMEESNERYLVLFPHTLLMLSASLRMSGFIYQDMSKSPKNMKKLLPKRKPERKPSEEDFTVRKSSSRKDVHMLFPEEEKIIVEETKSNGQTVVEERSLVDTVYSLKDEVQELKQDNKRMKRTLEEEQRARKELERVIRRVLKSMDDPTWDETNL</sequence>
<dbReference type="Pfam" id="PF00621">
    <property type="entry name" value="RhoGEF"/>
    <property type="match status" value="1"/>
</dbReference>
<dbReference type="PRINTS" id="PR00452">
    <property type="entry name" value="SH3DOMAIN"/>
</dbReference>
<feature type="compositionally biased region" description="Low complexity" evidence="21">
    <location>
        <begin position="597"/>
        <end position="624"/>
    </location>
</feature>
<feature type="region of interest" description="Disordered" evidence="21">
    <location>
        <begin position="495"/>
        <end position="643"/>
    </location>
</feature>
<dbReference type="GO" id="GO:0005524">
    <property type="term" value="F:ATP binding"/>
    <property type="evidence" value="ECO:0007669"/>
    <property type="project" value="UniProtKB-KW"/>
</dbReference>
<dbReference type="Pfam" id="PF04926">
    <property type="entry name" value="PAP_RNA-bind"/>
    <property type="match status" value="1"/>
</dbReference>
<dbReference type="GO" id="GO:0006397">
    <property type="term" value="P:mRNA processing"/>
    <property type="evidence" value="ECO:0007669"/>
    <property type="project" value="UniProtKB-KW"/>
</dbReference>
<gene>
    <name evidence="25" type="ORF">F2P81_001431</name>
</gene>
<dbReference type="InterPro" id="IPR007010">
    <property type="entry name" value="PolA_pol_RNA-bd_dom"/>
</dbReference>
<dbReference type="GO" id="GO:0005737">
    <property type="term" value="C:cytoplasm"/>
    <property type="evidence" value="ECO:0007669"/>
    <property type="project" value="TreeGrafter"/>
</dbReference>
<evidence type="ECO:0000313" key="25">
    <source>
        <dbReference type="EMBL" id="KAF0044902.1"/>
    </source>
</evidence>
<reference evidence="25 26" key="1">
    <citation type="submission" date="2019-06" db="EMBL/GenBank/DDBJ databases">
        <title>Draft genomes of female and male turbot (Scophthalmus maximus).</title>
        <authorList>
            <person name="Xu H."/>
            <person name="Xu X.-W."/>
            <person name="Shao C."/>
            <person name="Chen S."/>
        </authorList>
    </citation>
    <scope>NUCLEOTIDE SEQUENCE [LARGE SCALE GENOMIC DNA]</scope>
    <source>
        <strain evidence="25">Ysfricsl-2016a</strain>
        <tissue evidence="25">Blood</tissue>
    </source>
</reference>
<evidence type="ECO:0000256" key="10">
    <source>
        <dbReference type="ARBA" id="ARBA00022723"/>
    </source>
</evidence>
<dbReference type="FunFam" id="1.10.1410.10:FF:000001">
    <property type="entry name" value="Putative poly(A) polymerase gamma"/>
    <property type="match status" value="1"/>
</dbReference>
<feature type="domain" description="Calponin-homology (CH)" evidence="24">
    <location>
        <begin position="700"/>
        <end position="821"/>
    </location>
</feature>
<dbReference type="Gene3D" id="2.30.30.40">
    <property type="entry name" value="SH3 Domains"/>
    <property type="match status" value="2"/>
</dbReference>
<dbReference type="SMART" id="SM00326">
    <property type="entry name" value="SH3"/>
    <property type="match status" value="2"/>
</dbReference>
<feature type="coiled-coil region" evidence="20">
    <location>
        <begin position="1320"/>
        <end position="1361"/>
    </location>
</feature>
<evidence type="ECO:0000256" key="13">
    <source>
        <dbReference type="ARBA" id="ARBA00022842"/>
    </source>
</evidence>
<dbReference type="SUPFAM" id="SSF81631">
    <property type="entry name" value="PAP/OAS1 substrate-binding domain"/>
    <property type="match status" value="1"/>
</dbReference>
<evidence type="ECO:0000256" key="2">
    <source>
        <dbReference type="ARBA" id="ARBA00001946"/>
    </source>
</evidence>
<evidence type="ECO:0000256" key="17">
    <source>
        <dbReference type="ARBA" id="ARBA00040640"/>
    </source>
</evidence>
<name>A0A6A4TS77_SCOMX</name>